<evidence type="ECO:0000313" key="1">
    <source>
        <dbReference type="EMBL" id="KAJ3557215.1"/>
    </source>
</evidence>
<accession>A0ACC1TB98</accession>
<dbReference type="EMBL" id="JANHOG010000176">
    <property type="protein sequence ID" value="KAJ3557215.1"/>
    <property type="molecule type" value="Genomic_DNA"/>
</dbReference>
<reference evidence="1" key="1">
    <citation type="submission" date="2022-07" db="EMBL/GenBank/DDBJ databases">
        <title>Genome Sequence of Phlebia brevispora.</title>
        <authorList>
            <person name="Buettner E."/>
        </authorList>
    </citation>
    <scope>NUCLEOTIDE SEQUENCE</scope>
    <source>
        <strain evidence="1">MPL23</strain>
    </source>
</reference>
<organism evidence="1 2">
    <name type="scientific">Phlebia brevispora</name>
    <dbReference type="NCBI Taxonomy" id="194682"/>
    <lineage>
        <taxon>Eukaryota</taxon>
        <taxon>Fungi</taxon>
        <taxon>Dikarya</taxon>
        <taxon>Basidiomycota</taxon>
        <taxon>Agaricomycotina</taxon>
        <taxon>Agaricomycetes</taxon>
        <taxon>Polyporales</taxon>
        <taxon>Meruliaceae</taxon>
        <taxon>Phlebia</taxon>
    </lineage>
</organism>
<gene>
    <name evidence="1" type="ORF">NM688_g1590</name>
</gene>
<proteinExistence type="predicted"/>
<comment type="caution">
    <text evidence="1">The sequence shown here is derived from an EMBL/GenBank/DDBJ whole genome shotgun (WGS) entry which is preliminary data.</text>
</comment>
<dbReference type="Proteomes" id="UP001148662">
    <property type="component" value="Unassembled WGS sequence"/>
</dbReference>
<name>A0ACC1TB98_9APHY</name>
<protein>
    <submittedName>
        <fullName evidence="1">Uncharacterized protein</fullName>
    </submittedName>
</protein>
<evidence type="ECO:0000313" key="2">
    <source>
        <dbReference type="Proteomes" id="UP001148662"/>
    </source>
</evidence>
<sequence>MTFAISKDTYLPPNAEQRDIATLATIDLQGLVTRDPAEITKLLDACVTHGFFYLNLQTSDAGRQILEAEQNAYRFMEEYFSRPLETKMKDDRGHPTHGFKPIGKYTGVTDNSRDCYETLKVARAEILAKAPQLSPSIKENSALFDTFISLSHFITQTLLSSLSDALRLTGSSRLEEFHRDGELTNTTLVLLHYPKHEDDTNIGHNKHTDIGSITLLFAEQWGLQVFTPEEKRWAWVQPRPHGHATINVGDSLRFLSGKTLYSCLHRVIPVDGKSQKEDRYSIAYFLRPENNAIYEDADGQKVTAGKWHDDKYVMFGEPHKKQEESKVLTGGMEQILV</sequence>
<keyword evidence="2" id="KW-1185">Reference proteome</keyword>